<evidence type="ECO:0000313" key="4">
    <source>
        <dbReference type="EMBL" id="POM80437.1"/>
    </source>
</evidence>
<evidence type="ECO:0000256" key="1">
    <source>
        <dbReference type="SAM" id="MobiDB-lite"/>
    </source>
</evidence>
<comment type="caution">
    <text evidence="4">The sequence shown here is derived from an EMBL/GenBank/DDBJ whole genome shotgun (WGS) entry which is preliminary data.</text>
</comment>
<organism evidence="4 5">
    <name type="scientific">Phytophthora palmivora</name>
    <dbReference type="NCBI Taxonomy" id="4796"/>
    <lineage>
        <taxon>Eukaryota</taxon>
        <taxon>Sar</taxon>
        <taxon>Stramenopiles</taxon>
        <taxon>Oomycota</taxon>
        <taxon>Peronosporomycetes</taxon>
        <taxon>Peronosporales</taxon>
        <taxon>Peronosporaceae</taxon>
        <taxon>Phytophthora</taxon>
    </lineage>
</organism>
<keyword evidence="2" id="KW-0812">Transmembrane</keyword>
<dbReference type="Gene3D" id="3.40.50.2300">
    <property type="match status" value="1"/>
</dbReference>
<dbReference type="EMBL" id="NCKW01000466">
    <property type="protein sequence ID" value="POM80437.1"/>
    <property type="molecule type" value="Genomic_DNA"/>
</dbReference>
<feature type="region of interest" description="Disordered" evidence="1">
    <location>
        <begin position="283"/>
        <end position="304"/>
    </location>
</feature>
<evidence type="ECO:0000259" key="3">
    <source>
        <dbReference type="PROSITE" id="PS50821"/>
    </source>
</evidence>
<feature type="domain" description="PAZ" evidence="3">
    <location>
        <begin position="408"/>
        <end position="521"/>
    </location>
</feature>
<dbReference type="Proteomes" id="UP000237271">
    <property type="component" value="Unassembled WGS sequence"/>
</dbReference>
<dbReference type="Pfam" id="PF16486">
    <property type="entry name" value="ArgoN"/>
    <property type="match status" value="1"/>
</dbReference>
<dbReference type="Pfam" id="PF16488">
    <property type="entry name" value="ArgoL2"/>
    <property type="match status" value="1"/>
</dbReference>
<dbReference type="GO" id="GO:0003723">
    <property type="term" value="F:RNA binding"/>
    <property type="evidence" value="ECO:0007669"/>
    <property type="project" value="InterPro"/>
</dbReference>
<reference evidence="4 5" key="1">
    <citation type="journal article" date="2017" name="Genome Biol. Evol.">
        <title>Phytophthora megakarya and P. palmivora, closely related causal agents of cacao black pod rot, underwent increases in genome sizes and gene numbers by different mechanisms.</title>
        <authorList>
            <person name="Ali S.S."/>
            <person name="Shao J."/>
            <person name="Lary D.J."/>
            <person name="Kronmiller B."/>
            <person name="Shen D."/>
            <person name="Strem M.D."/>
            <person name="Amoako-Attah I."/>
            <person name="Akrofi A.Y."/>
            <person name="Begoude B.A."/>
            <person name="Ten Hoopen G.M."/>
            <person name="Coulibaly K."/>
            <person name="Kebe B.I."/>
            <person name="Melnick R.L."/>
            <person name="Guiltinan M.J."/>
            <person name="Tyler B.M."/>
            <person name="Meinhardt L.W."/>
            <person name="Bailey B.A."/>
        </authorList>
    </citation>
    <scope>NUCLEOTIDE SEQUENCE [LARGE SCALE GENOMIC DNA]</scope>
    <source>
        <strain evidence="5">sbr112.9</strain>
    </source>
</reference>
<dbReference type="Gene3D" id="2.170.260.10">
    <property type="entry name" value="paz domain"/>
    <property type="match status" value="1"/>
</dbReference>
<dbReference type="SMART" id="SM01163">
    <property type="entry name" value="DUF1785"/>
    <property type="match status" value="1"/>
</dbReference>
<keyword evidence="5" id="KW-1185">Reference proteome</keyword>
<dbReference type="Pfam" id="PF16487">
    <property type="entry name" value="ArgoMid"/>
    <property type="match status" value="1"/>
</dbReference>
<feature type="transmembrane region" description="Helical" evidence="2">
    <location>
        <begin position="12"/>
        <end position="34"/>
    </location>
</feature>
<evidence type="ECO:0000313" key="5">
    <source>
        <dbReference type="Proteomes" id="UP000237271"/>
    </source>
</evidence>
<keyword evidence="2" id="KW-1133">Transmembrane helix</keyword>
<dbReference type="Pfam" id="PF02170">
    <property type="entry name" value="PAZ"/>
    <property type="match status" value="1"/>
</dbReference>
<evidence type="ECO:0000256" key="2">
    <source>
        <dbReference type="SAM" id="Phobius"/>
    </source>
</evidence>
<proteinExistence type="predicted"/>
<accession>A0A2P4YRM1</accession>
<dbReference type="SUPFAM" id="SSF101690">
    <property type="entry name" value="PAZ domain"/>
    <property type="match status" value="1"/>
</dbReference>
<sequence>MVGIEVIHLMQVVDTVVFAVLIVLAMTVMMRVMVIDTMMVDMVDLAMNTKAEAIMIVIHVVMEVKATGGVTTDVMIITEVEIVTLEEPTAMMIVDVMSMLDMADLEVMEDVESRSDGAGLITGSGYENIGDAITDSRLRDEWSGLAGVRDVPVDDPKLLEEVQLCSRPPSTVRTGKTIPLRINYFNVTIEAGPPKIFKYHVTVEHAREGNEADNETALPVADHPSDRPVQRALITNVVNAVLRQYEDEFDGIRVVHDGMATLYSPDLLQWGIFSSVTSSAAKNSHSDWLSNSPPPALSENQVQRRGPRTFDVKIELVETIHMLHLLEHYSDPDVNVRPVLQALDVVVRYLASQRTILVGRDLYPMKKTHTLRGGKELCWGYHQAVRKAEESLVLNVNETAAVFYSPGQLMQLVVAALRVNVARQIRHLSERQMKSLSFALRKVEVVPTHRTDRPRAIYGVSAEPADQLIVNIKGEDMAVAEYYDRKYKMKLRFPWLPCVNVGSKRSGKETWLPIELCDVSPGQHCANVDDLDSPEITRITALPPENRKKNIIDHVKQADFSDDPYLGAFGMKVDLQMKITNARVLEPPCVQYQNTSEHPVNGEWSLKDKKFVKGVVISNWGVVILAEVSEYEVRKFLRTLCDVGHQRGVLFENTRPAFVHQNDHRAYDVDKLMMTCFERVMEFGTPEMLLVVLPDTRTWLYGPVKMTSDTVLGVPCQCVACSDHRNEPHPTGP</sequence>
<dbReference type="InterPro" id="IPR014811">
    <property type="entry name" value="ArgoL1"/>
</dbReference>
<keyword evidence="2" id="KW-0472">Membrane</keyword>
<dbReference type="InterPro" id="IPR032472">
    <property type="entry name" value="ArgoL2"/>
</dbReference>
<dbReference type="OrthoDB" id="10252740at2759"/>
<dbReference type="PROSITE" id="PS50821">
    <property type="entry name" value="PAZ"/>
    <property type="match status" value="1"/>
</dbReference>
<dbReference type="InterPro" id="IPR032473">
    <property type="entry name" value="Argonaute_Mid_dom"/>
</dbReference>
<dbReference type="InterPro" id="IPR036085">
    <property type="entry name" value="PAZ_dom_sf"/>
</dbReference>
<protein>
    <submittedName>
        <fullName evidence="4">Argonaute3 (AGO3)</fullName>
    </submittedName>
</protein>
<dbReference type="InterPro" id="IPR032474">
    <property type="entry name" value="Argonaute_N"/>
</dbReference>
<gene>
    <name evidence="4" type="ORF">PHPALM_1726</name>
</gene>
<name>A0A2P4YRM1_9STRA</name>
<dbReference type="CDD" id="cd02846">
    <property type="entry name" value="PAZ_argonaute_like"/>
    <property type="match status" value="1"/>
</dbReference>
<dbReference type="Pfam" id="PF08699">
    <property type="entry name" value="ArgoL1"/>
    <property type="match status" value="1"/>
</dbReference>
<dbReference type="InterPro" id="IPR003100">
    <property type="entry name" value="PAZ_dom"/>
</dbReference>
<dbReference type="PANTHER" id="PTHR22891">
    <property type="entry name" value="EUKARYOTIC TRANSLATION INITIATION FACTOR 2C"/>
    <property type="match status" value="1"/>
</dbReference>
<dbReference type="AlphaFoldDB" id="A0A2P4YRM1"/>